<feature type="transmembrane region" description="Helical" evidence="7">
    <location>
        <begin position="282"/>
        <end position="302"/>
    </location>
</feature>
<evidence type="ECO:0000256" key="4">
    <source>
        <dbReference type="ARBA" id="ARBA00022840"/>
    </source>
</evidence>
<feature type="transmembrane region" description="Helical" evidence="7">
    <location>
        <begin position="162"/>
        <end position="184"/>
    </location>
</feature>
<dbReference type="Gene3D" id="1.20.1560.10">
    <property type="entry name" value="ABC transporter type 1, transmembrane domain"/>
    <property type="match status" value="1"/>
</dbReference>
<comment type="subcellular location">
    <subcellularLocation>
        <location evidence="1">Cell membrane</location>
        <topology evidence="1">Multi-pass membrane protein</topology>
    </subcellularLocation>
</comment>
<dbReference type="GO" id="GO:0016887">
    <property type="term" value="F:ATP hydrolysis activity"/>
    <property type="evidence" value="ECO:0007669"/>
    <property type="project" value="InterPro"/>
</dbReference>
<evidence type="ECO:0000256" key="7">
    <source>
        <dbReference type="SAM" id="Phobius"/>
    </source>
</evidence>
<proteinExistence type="predicted"/>
<sequence length="623" mass="68649">MAKSSENSSTYRRAWVLNLRAWKLWAEKSPAYFVSTLLSAAGLALAPYLTIWLSARIIGELAGGRDPRQLAFWAVLTVSATAGLALLNGLLKRWAAYEKTRLHPRMTRHLAEKMLGMDYAQMDRQEVYDLYSQIVQNDMWAGYGLAQTLGFFPDFCKAAAQILGGIGFTLTLFLTDVPAGSSLAVLNGPLALVGVLAAMVGAVLASTACVNASGLRMSRQAANMRLANRYFNFYGVIAMDHKRAADLRMYSQQEKVCHHYMQNHAFSRGGAMARRAMGDVGLLRALAQALSAVLTGVVYLFVCLKSWAGAFDVGAVTQYVGAATQLFGGISQLLQTMGDIRANGVFLERVYEYLDLPNPMYQGSLTTEKRADRNYQVEFRDVSFRYPGSDRWALRHVNVKFRIGSRLAVVGPNGSGKTTFIKLLCRLYDPTEGEILLNGIDIRKYRYGDYLALFSVVFQDFKLLALPLGENVAGAADYDRDRAERCLRDAGFGERLDAMPKGLDTYLYKDLDKEGVEISGGEAQKIAIARALYKDAPFLVLDEPTAALDPIAEAEVYASFDAIAGDKTAIYISHRLSSCKFCDAIAVFDGGAIVQTGSHDALVADEEGLYHQLWQAQAQYYNE</sequence>
<evidence type="ECO:0000256" key="2">
    <source>
        <dbReference type="ARBA" id="ARBA00022692"/>
    </source>
</evidence>
<feature type="domain" description="ABC transporter" evidence="8">
    <location>
        <begin position="377"/>
        <end position="615"/>
    </location>
</feature>
<dbReference type="PROSITE" id="PS50893">
    <property type="entry name" value="ABC_TRANSPORTER_2"/>
    <property type="match status" value="1"/>
</dbReference>
<name>A0A921IKF3_9FIRM</name>
<dbReference type="InterPro" id="IPR011527">
    <property type="entry name" value="ABC1_TM_dom"/>
</dbReference>
<keyword evidence="6 7" id="KW-0472">Membrane</keyword>
<evidence type="ECO:0000313" key="10">
    <source>
        <dbReference type="EMBL" id="HJG29000.1"/>
    </source>
</evidence>
<dbReference type="EMBL" id="DYVE01000262">
    <property type="protein sequence ID" value="HJG29000.1"/>
    <property type="molecule type" value="Genomic_DNA"/>
</dbReference>
<keyword evidence="5 7" id="KW-1133">Transmembrane helix</keyword>
<dbReference type="PANTHER" id="PTHR43394:SF1">
    <property type="entry name" value="ATP-BINDING CASSETTE SUB-FAMILY B MEMBER 10, MITOCHONDRIAL"/>
    <property type="match status" value="1"/>
</dbReference>
<dbReference type="SUPFAM" id="SSF52540">
    <property type="entry name" value="P-loop containing nucleoside triphosphate hydrolases"/>
    <property type="match status" value="1"/>
</dbReference>
<evidence type="ECO:0000313" key="11">
    <source>
        <dbReference type="Proteomes" id="UP000782880"/>
    </source>
</evidence>
<dbReference type="CDD" id="cd03228">
    <property type="entry name" value="ABCC_MRP_Like"/>
    <property type="match status" value="1"/>
</dbReference>
<feature type="transmembrane region" description="Helical" evidence="7">
    <location>
        <begin position="70"/>
        <end position="91"/>
    </location>
</feature>
<evidence type="ECO:0000256" key="1">
    <source>
        <dbReference type="ARBA" id="ARBA00004651"/>
    </source>
</evidence>
<feature type="domain" description="ABC transmembrane type-1" evidence="9">
    <location>
        <begin position="33"/>
        <end position="342"/>
    </location>
</feature>
<dbReference type="PROSITE" id="PS50929">
    <property type="entry name" value="ABC_TM1F"/>
    <property type="match status" value="1"/>
</dbReference>
<evidence type="ECO:0000259" key="9">
    <source>
        <dbReference type="PROSITE" id="PS50929"/>
    </source>
</evidence>
<dbReference type="InterPro" id="IPR017871">
    <property type="entry name" value="ABC_transporter-like_CS"/>
</dbReference>
<reference evidence="10" key="2">
    <citation type="submission" date="2021-09" db="EMBL/GenBank/DDBJ databases">
        <authorList>
            <person name="Gilroy R."/>
        </authorList>
    </citation>
    <scope>NUCLEOTIDE SEQUENCE</scope>
    <source>
        <strain evidence="10">ChiBcec21-2208</strain>
    </source>
</reference>
<dbReference type="SMART" id="SM00382">
    <property type="entry name" value="AAA"/>
    <property type="match status" value="1"/>
</dbReference>
<comment type="caution">
    <text evidence="10">The sequence shown here is derived from an EMBL/GenBank/DDBJ whole genome shotgun (WGS) entry which is preliminary data.</text>
</comment>
<keyword evidence="2 7" id="KW-0812">Transmembrane</keyword>
<dbReference type="Pfam" id="PF00005">
    <property type="entry name" value="ABC_tran"/>
    <property type="match status" value="1"/>
</dbReference>
<gene>
    <name evidence="10" type="ORF">K8V20_10225</name>
</gene>
<dbReference type="Proteomes" id="UP000782880">
    <property type="component" value="Unassembled WGS sequence"/>
</dbReference>
<evidence type="ECO:0000256" key="3">
    <source>
        <dbReference type="ARBA" id="ARBA00022741"/>
    </source>
</evidence>
<dbReference type="PROSITE" id="PS00211">
    <property type="entry name" value="ABC_TRANSPORTER_1"/>
    <property type="match status" value="1"/>
</dbReference>
<keyword evidence="4 10" id="KW-0067">ATP-binding</keyword>
<protein>
    <submittedName>
        <fullName evidence="10">ABC transporter ATP-binding protein/permease</fullName>
    </submittedName>
</protein>
<evidence type="ECO:0000259" key="8">
    <source>
        <dbReference type="PROSITE" id="PS50893"/>
    </source>
</evidence>
<dbReference type="SUPFAM" id="SSF90123">
    <property type="entry name" value="ABC transporter transmembrane region"/>
    <property type="match status" value="1"/>
</dbReference>
<dbReference type="GO" id="GO:0005886">
    <property type="term" value="C:plasma membrane"/>
    <property type="evidence" value="ECO:0007669"/>
    <property type="project" value="UniProtKB-SubCell"/>
</dbReference>
<organism evidence="10 11">
    <name type="scientific">Subdoligranulum variabile</name>
    <dbReference type="NCBI Taxonomy" id="214851"/>
    <lineage>
        <taxon>Bacteria</taxon>
        <taxon>Bacillati</taxon>
        <taxon>Bacillota</taxon>
        <taxon>Clostridia</taxon>
        <taxon>Eubacteriales</taxon>
        <taxon>Oscillospiraceae</taxon>
        <taxon>Subdoligranulum</taxon>
    </lineage>
</organism>
<dbReference type="Gene3D" id="3.40.50.300">
    <property type="entry name" value="P-loop containing nucleotide triphosphate hydrolases"/>
    <property type="match status" value="1"/>
</dbReference>
<feature type="transmembrane region" description="Helical" evidence="7">
    <location>
        <begin position="190"/>
        <end position="215"/>
    </location>
</feature>
<dbReference type="InterPro" id="IPR003439">
    <property type="entry name" value="ABC_transporter-like_ATP-bd"/>
</dbReference>
<dbReference type="PANTHER" id="PTHR43394">
    <property type="entry name" value="ATP-DEPENDENT PERMEASE MDL1, MITOCHONDRIAL"/>
    <property type="match status" value="1"/>
</dbReference>
<accession>A0A921IKF3</accession>
<feature type="transmembrane region" description="Helical" evidence="7">
    <location>
        <begin position="30"/>
        <end position="50"/>
    </location>
</feature>
<dbReference type="InterPro" id="IPR027417">
    <property type="entry name" value="P-loop_NTPase"/>
</dbReference>
<keyword evidence="3" id="KW-0547">Nucleotide-binding</keyword>
<dbReference type="InterPro" id="IPR003593">
    <property type="entry name" value="AAA+_ATPase"/>
</dbReference>
<dbReference type="InterPro" id="IPR039421">
    <property type="entry name" value="Type_1_exporter"/>
</dbReference>
<reference evidence="10" key="1">
    <citation type="journal article" date="2021" name="PeerJ">
        <title>Extensive microbial diversity within the chicken gut microbiome revealed by metagenomics and culture.</title>
        <authorList>
            <person name="Gilroy R."/>
            <person name="Ravi A."/>
            <person name="Getino M."/>
            <person name="Pursley I."/>
            <person name="Horton D.L."/>
            <person name="Alikhan N.F."/>
            <person name="Baker D."/>
            <person name="Gharbi K."/>
            <person name="Hall N."/>
            <person name="Watson M."/>
            <person name="Adriaenssens E.M."/>
            <person name="Foster-Nyarko E."/>
            <person name="Jarju S."/>
            <person name="Secka A."/>
            <person name="Antonio M."/>
            <person name="Oren A."/>
            <person name="Chaudhuri R.R."/>
            <person name="La Ragione R."/>
            <person name="Hildebrand F."/>
            <person name="Pallen M.J."/>
        </authorList>
    </citation>
    <scope>NUCLEOTIDE SEQUENCE</scope>
    <source>
        <strain evidence="10">ChiBcec21-2208</strain>
    </source>
</reference>
<evidence type="ECO:0000256" key="6">
    <source>
        <dbReference type="ARBA" id="ARBA00023136"/>
    </source>
</evidence>
<dbReference type="AlphaFoldDB" id="A0A921IKF3"/>
<dbReference type="InterPro" id="IPR036640">
    <property type="entry name" value="ABC1_TM_sf"/>
</dbReference>
<dbReference type="GO" id="GO:0015421">
    <property type="term" value="F:ABC-type oligopeptide transporter activity"/>
    <property type="evidence" value="ECO:0007669"/>
    <property type="project" value="TreeGrafter"/>
</dbReference>
<dbReference type="GO" id="GO:0005524">
    <property type="term" value="F:ATP binding"/>
    <property type="evidence" value="ECO:0007669"/>
    <property type="project" value="UniProtKB-KW"/>
</dbReference>
<evidence type="ECO:0000256" key="5">
    <source>
        <dbReference type="ARBA" id="ARBA00022989"/>
    </source>
</evidence>